<sequence length="203" mass="23418">MMLKLINRSFRSAILQMIVMILMMKSFSSSSSSSSSNFEIDQCRCNVKFFGEYCGDLLNQRDVLNRCKPNRLYFCGRSNLENAIELNWCNDNNNNDNNNNNNSREEINADNNKQNGYNYIIVEKDCNRKEFDASICMKRMDCRCPNTLRRKGKYCGSKLIGQQCQNDLIYRCPFIRDHLPTIVDACPFGCSNGNCLKQDQGSK</sequence>
<dbReference type="AlphaFoldDB" id="A0A834VDZ2"/>
<organism evidence="2">
    <name type="scientific">Sarcoptes scabiei</name>
    <name type="common">Itch mite</name>
    <name type="synonym">Acarus scabiei</name>
    <dbReference type="NCBI Taxonomy" id="52283"/>
    <lineage>
        <taxon>Eukaryota</taxon>
        <taxon>Metazoa</taxon>
        <taxon>Ecdysozoa</taxon>
        <taxon>Arthropoda</taxon>
        <taxon>Chelicerata</taxon>
        <taxon>Arachnida</taxon>
        <taxon>Acari</taxon>
        <taxon>Acariformes</taxon>
        <taxon>Sarcoptiformes</taxon>
        <taxon>Astigmata</taxon>
        <taxon>Psoroptidia</taxon>
        <taxon>Sarcoptoidea</taxon>
        <taxon>Sarcoptidae</taxon>
        <taxon>Sarcoptinae</taxon>
        <taxon>Sarcoptes</taxon>
    </lineage>
</organism>
<reference evidence="2" key="2">
    <citation type="submission" date="2020-01" db="EMBL/GenBank/DDBJ databases">
        <authorList>
            <person name="Korhonen P.K.K."/>
            <person name="Guangxu M.G."/>
            <person name="Wang T.W."/>
            <person name="Stroehlein A.J.S."/>
            <person name="Young N.D."/>
            <person name="Ang C.-S.A."/>
            <person name="Fernando D.W.F."/>
            <person name="Lu H.L."/>
            <person name="Taylor S.T."/>
            <person name="Ehtesham M.E.M."/>
            <person name="Najaraj S.H.N."/>
            <person name="Harsha G.H.G."/>
            <person name="Madugundu A.M."/>
            <person name="Renuse S.R."/>
            <person name="Holt D.H."/>
            <person name="Pandey A.P."/>
            <person name="Papenfuss A.P."/>
            <person name="Gasser R.B.G."/>
            <person name="Fischer K.F."/>
        </authorList>
    </citation>
    <scope>NUCLEOTIDE SEQUENCE</scope>
    <source>
        <strain evidence="2">SSS_KF_BRIS2020</strain>
    </source>
</reference>
<feature type="signal peptide" evidence="1">
    <location>
        <begin position="1"/>
        <end position="29"/>
    </location>
</feature>
<dbReference type="Proteomes" id="UP000070412">
    <property type="component" value="Unassembled WGS sequence"/>
</dbReference>
<name>A0A834VDZ2_SARSC</name>
<gene>
    <name evidence="2" type="ORF">SSS_2173</name>
</gene>
<dbReference type="OrthoDB" id="6491659at2759"/>
<evidence type="ECO:0000256" key="1">
    <source>
        <dbReference type="SAM" id="SignalP"/>
    </source>
</evidence>
<proteinExistence type="predicted"/>
<evidence type="ECO:0000313" key="4">
    <source>
        <dbReference type="Proteomes" id="UP000070412"/>
    </source>
</evidence>
<accession>A0A834VDZ2</accession>
<protein>
    <recommendedName>
        <fullName evidence="5">EB domain-containing protein</fullName>
    </recommendedName>
</protein>
<reference evidence="3" key="3">
    <citation type="submission" date="2022-06" db="UniProtKB">
        <authorList>
            <consortium name="EnsemblMetazoa"/>
        </authorList>
    </citation>
    <scope>IDENTIFICATION</scope>
</reference>
<dbReference type="EMBL" id="WVUK01000054">
    <property type="protein sequence ID" value="KAF7494022.1"/>
    <property type="molecule type" value="Genomic_DNA"/>
</dbReference>
<reference evidence="4" key="1">
    <citation type="journal article" date="2020" name="PLoS Negl. Trop. Dis.">
        <title>High-quality nuclear genome for Sarcoptes scabiei-A critical resource for a neglected parasite.</title>
        <authorList>
            <person name="Korhonen P.K."/>
            <person name="Gasser R.B."/>
            <person name="Ma G."/>
            <person name="Wang T."/>
            <person name="Stroehlein A.J."/>
            <person name="Young N.D."/>
            <person name="Ang C.S."/>
            <person name="Fernando D.D."/>
            <person name="Lu H.C."/>
            <person name="Taylor S."/>
            <person name="Reynolds S.L."/>
            <person name="Mofiz E."/>
            <person name="Najaraj S.H."/>
            <person name="Gowda H."/>
            <person name="Madugundu A."/>
            <person name="Renuse S."/>
            <person name="Holt D."/>
            <person name="Pandey A."/>
            <person name="Papenfuss A.T."/>
            <person name="Fischer K."/>
        </authorList>
    </citation>
    <scope>NUCLEOTIDE SEQUENCE [LARGE SCALE GENOMIC DNA]</scope>
</reference>
<keyword evidence="1" id="KW-0732">Signal</keyword>
<feature type="chain" id="PRO_5038259544" description="EB domain-containing protein" evidence="1">
    <location>
        <begin position="30"/>
        <end position="203"/>
    </location>
</feature>
<evidence type="ECO:0008006" key="5">
    <source>
        <dbReference type="Google" id="ProtNLM"/>
    </source>
</evidence>
<evidence type="ECO:0000313" key="2">
    <source>
        <dbReference type="EMBL" id="KAF7494022.1"/>
    </source>
</evidence>
<dbReference type="EnsemblMetazoa" id="SSS_2173s_mrna">
    <property type="protein sequence ID" value="KAF7494022.1"/>
    <property type="gene ID" value="SSS_2173"/>
</dbReference>
<keyword evidence="4" id="KW-1185">Reference proteome</keyword>
<evidence type="ECO:0000313" key="3">
    <source>
        <dbReference type="EnsemblMetazoa" id="KAF7494022.1"/>
    </source>
</evidence>